<evidence type="ECO:0000256" key="5">
    <source>
        <dbReference type="ARBA" id="ARBA00023014"/>
    </source>
</evidence>
<evidence type="ECO:0000256" key="2">
    <source>
        <dbReference type="ARBA" id="ARBA00022723"/>
    </source>
</evidence>
<protein>
    <recommendedName>
        <fullName evidence="6">Rieske domain-containing protein</fullName>
    </recommendedName>
</protein>
<evidence type="ECO:0000313" key="8">
    <source>
        <dbReference type="Proteomes" id="UP000184096"/>
    </source>
</evidence>
<organism evidence="7 8">
    <name type="scientific">Bradyrhizobium erythrophlei</name>
    <dbReference type="NCBI Taxonomy" id="1437360"/>
    <lineage>
        <taxon>Bacteria</taxon>
        <taxon>Pseudomonadati</taxon>
        <taxon>Pseudomonadota</taxon>
        <taxon>Alphaproteobacteria</taxon>
        <taxon>Hyphomicrobiales</taxon>
        <taxon>Nitrobacteraceae</taxon>
        <taxon>Bradyrhizobium</taxon>
    </lineage>
</organism>
<dbReference type="EMBL" id="LT670849">
    <property type="protein sequence ID" value="SHN72335.1"/>
    <property type="molecule type" value="Genomic_DNA"/>
</dbReference>
<dbReference type="InterPro" id="IPR050584">
    <property type="entry name" value="Cholesterol_7-desaturase"/>
</dbReference>
<proteinExistence type="predicted"/>
<dbReference type="Pfam" id="PF00355">
    <property type="entry name" value="Rieske"/>
    <property type="match status" value="1"/>
</dbReference>
<dbReference type="GO" id="GO:0046872">
    <property type="term" value="F:metal ion binding"/>
    <property type="evidence" value="ECO:0007669"/>
    <property type="project" value="UniProtKB-KW"/>
</dbReference>
<reference evidence="8" key="1">
    <citation type="submission" date="2016-11" db="EMBL/GenBank/DDBJ databases">
        <authorList>
            <person name="Varghese N."/>
            <person name="Submissions S."/>
        </authorList>
    </citation>
    <scope>NUCLEOTIDE SEQUENCE [LARGE SCALE GENOMIC DNA]</scope>
    <source>
        <strain evidence="8">GAS401</strain>
    </source>
</reference>
<keyword evidence="4" id="KW-0408">Iron</keyword>
<dbReference type="GO" id="GO:0051537">
    <property type="term" value="F:2 iron, 2 sulfur cluster binding"/>
    <property type="evidence" value="ECO:0007669"/>
    <property type="project" value="UniProtKB-KW"/>
</dbReference>
<name>A0A1M7TNQ4_9BRAD</name>
<keyword evidence="5" id="KW-0411">Iron-sulfur</keyword>
<dbReference type="SUPFAM" id="SSF50022">
    <property type="entry name" value="ISP domain"/>
    <property type="match status" value="1"/>
</dbReference>
<evidence type="ECO:0000313" key="7">
    <source>
        <dbReference type="EMBL" id="SHN72335.1"/>
    </source>
</evidence>
<dbReference type="InterPro" id="IPR017941">
    <property type="entry name" value="Rieske_2Fe-2S"/>
</dbReference>
<accession>A0A1M7TNQ4</accession>
<dbReference type="Pfam" id="PF19301">
    <property type="entry name" value="LigXa_C"/>
    <property type="match status" value="1"/>
</dbReference>
<dbReference type="Gene3D" id="2.102.10.10">
    <property type="entry name" value="Rieske [2Fe-2S] iron-sulphur domain"/>
    <property type="match status" value="1"/>
</dbReference>
<sequence>MMSQEQNDLITRTGPKDPCGKLMRMYWQPAALLDELEGPRPVRPVKLLGEDLVLFRDEEGRYGLIERHCAHRGADLAFGRLEHGGLRCAFHGWLFDASGQCLETPAEPKGSNLCRGIKQRAYPVVEKGGILWAWLGEGEPPAFPEIDCFVAPGSHTFAFKGHIGCNWLQALEVGIDPSHASFLHRFFEDEDTSAAYGRQFRGASSGTDLPMTRILREYDRPIINVEQTEYGLRLIALREIDDERTHVRVTNQLFPHAFVIPMSTEMTITQWHVPLDDENCYWYAIFTSYAAPVDKKKMREQRLELYELPDYKSRKNKTNDYGFDPHEQETETYTGMGSDINVHDQWAVESMGPIQDRTREHLGTADKAIVQYRRLLRQEIDKAAKGEKPFMFLDAAHARSIQGPATMDGIGPTRGWETFWMEVDVKRRRGAPWAAPVTAEIDDKAPHLRVV</sequence>
<evidence type="ECO:0000256" key="1">
    <source>
        <dbReference type="ARBA" id="ARBA00022714"/>
    </source>
</evidence>
<dbReference type="AlphaFoldDB" id="A0A1M7TNQ4"/>
<dbReference type="SUPFAM" id="SSF55961">
    <property type="entry name" value="Bet v1-like"/>
    <property type="match status" value="1"/>
</dbReference>
<keyword evidence="3" id="KW-0560">Oxidoreductase</keyword>
<keyword evidence="1" id="KW-0001">2Fe-2S</keyword>
<dbReference type="GO" id="GO:0016491">
    <property type="term" value="F:oxidoreductase activity"/>
    <property type="evidence" value="ECO:0007669"/>
    <property type="project" value="UniProtKB-KW"/>
</dbReference>
<dbReference type="PROSITE" id="PS51296">
    <property type="entry name" value="RIESKE"/>
    <property type="match status" value="1"/>
</dbReference>
<dbReference type="CDD" id="cd03479">
    <property type="entry name" value="Rieske_RO_Alpha_PhDO_like"/>
    <property type="match status" value="1"/>
</dbReference>
<keyword evidence="2" id="KW-0479">Metal-binding</keyword>
<dbReference type="Gene3D" id="3.90.380.10">
    <property type="entry name" value="Naphthalene 1,2-dioxygenase Alpha Subunit, Chain A, domain 1"/>
    <property type="match status" value="1"/>
</dbReference>
<feature type="domain" description="Rieske" evidence="6">
    <location>
        <begin position="27"/>
        <end position="133"/>
    </location>
</feature>
<dbReference type="InterPro" id="IPR045623">
    <property type="entry name" value="LigXa_C"/>
</dbReference>
<dbReference type="OrthoDB" id="9800776at2"/>
<dbReference type="CDD" id="cd08878">
    <property type="entry name" value="RHO_alpha_C_DMO-like"/>
    <property type="match status" value="1"/>
</dbReference>
<dbReference type="PANTHER" id="PTHR21266">
    <property type="entry name" value="IRON-SULFUR DOMAIN CONTAINING PROTEIN"/>
    <property type="match status" value="1"/>
</dbReference>
<dbReference type="RefSeq" id="WP_072817938.1">
    <property type="nucleotide sequence ID" value="NZ_LT670849.1"/>
</dbReference>
<keyword evidence="8" id="KW-1185">Reference proteome</keyword>
<evidence type="ECO:0000256" key="3">
    <source>
        <dbReference type="ARBA" id="ARBA00023002"/>
    </source>
</evidence>
<dbReference type="Proteomes" id="UP000184096">
    <property type="component" value="Chromosome I"/>
</dbReference>
<dbReference type="InterPro" id="IPR036922">
    <property type="entry name" value="Rieske_2Fe-2S_sf"/>
</dbReference>
<dbReference type="PANTHER" id="PTHR21266:SF59">
    <property type="entry name" value="BLR4922 PROTEIN"/>
    <property type="match status" value="1"/>
</dbReference>
<evidence type="ECO:0000259" key="6">
    <source>
        <dbReference type="PROSITE" id="PS51296"/>
    </source>
</evidence>
<gene>
    <name evidence="7" type="ORF">SAMN05444170_2244</name>
</gene>
<evidence type="ECO:0000256" key="4">
    <source>
        <dbReference type="ARBA" id="ARBA00023004"/>
    </source>
</evidence>